<feature type="domain" description="ATPase dynein-related AAA" evidence="1">
    <location>
        <begin position="333"/>
        <end position="502"/>
    </location>
</feature>
<dbReference type="InterPro" id="IPR027417">
    <property type="entry name" value="P-loop_NTPase"/>
</dbReference>
<organism evidence="2 3">
    <name type="scientific">Xenorhabdus anantnagensis</name>
    <dbReference type="NCBI Taxonomy" id="3025875"/>
    <lineage>
        <taxon>Bacteria</taxon>
        <taxon>Pseudomonadati</taxon>
        <taxon>Pseudomonadota</taxon>
        <taxon>Gammaproteobacteria</taxon>
        <taxon>Enterobacterales</taxon>
        <taxon>Morganellaceae</taxon>
        <taxon>Xenorhabdus</taxon>
    </lineage>
</organism>
<evidence type="ECO:0000259" key="1">
    <source>
        <dbReference type="Pfam" id="PF07728"/>
    </source>
</evidence>
<dbReference type="PANTHER" id="PTHR37291">
    <property type="entry name" value="5-METHYLCYTOSINE-SPECIFIC RESTRICTION ENZYME B"/>
    <property type="match status" value="1"/>
</dbReference>
<protein>
    <submittedName>
        <fullName evidence="2">AAA family ATPase</fullName>
    </submittedName>
</protein>
<dbReference type="RefSeq" id="WP_273576470.1">
    <property type="nucleotide sequence ID" value="NZ_JAQRFN010000019.1"/>
</dbReference>
<reference evidence="2 3" key="1">
    <citation type="submission" date="2023-02" db="EMBL/GenBank/DDBJ databases">
        <title>Entomopathogenic bacteria.</title>
        <authorList>
            <person name="Machado R.A."/>
        </authorList>
    </citation>
    <scope>NUCLEOTIDE SEQUENCE [LARGE SCALE GENOMIC DNA]</scope>
    <source>
        <strain evidence="2 3">XENO-2</strain>
    </source>
</reference>
<dbReference type="InterPro" id="IPR011704">
    <property type="entry name" value="ATPase_dyneun-rel_AAA"/>
</dbReference>
<evidence type="ECO:0000313" key="2">
    <source>
        <dbReference type="EMBL" id="MDC9597934.1"/>
    </source>
</evidence>
<comment type="caution">
    <text evidence="2">The sequence shown here is derived from an EMBL/GenBank/DDBJ whole genome shotgun (WGS) entry which is preliminary data.</text>
</comment>
<proteinExistence type="predicted"/>
<keyword evidence="3" id="KW-1185">Reference proteome</keyword>
<gene>
    <name evidence="2" type="ORF">PSI14_14020</name>
</gene>
<dbReference type="SUPFAM" id="SSF52540">
    <property type="entry name" value="P-loop containing nucleoside triphosphate hydrolases"/>
    <property type="match status" value="1"/>
</dbReference>
<sequence>MLSELKMVGNWFKTEPESAWQFDEIAFDEKAKNVFSSLNLTMFEHSARMDIRANGNHCYLPCHYFLYALKMRPFMNLLNSYMNIFAEVSSTISAADFDNMIVNGTPTRQEISSLDTYSRENFLKLFKDKHERLEAKNIINSDQNKGKKYRTIEDFVISIILKTLPVPDNSSILLGKIIYMFSNQKEEYEYLSGRYSSCIPYLFSAPDGDGLLLRILSSLGWEGKIDSLLGNDTNAEFIDWGGIGRALLLRPRALSGNEQYVETPVHYSVLLEKYVFIKKGLLDTAESLDKISGLVSAIWSGMSIRKKDGLFFFESSARSVATGPAVTGGTNRIFYGAPGTGKSHRVHEYMSADAEKVVTVFHADTQHNDFTGALKPKTDRNDTGAAVITYQFRPGPFTSSLILAKSRPDRPVCLIIEEINRASAAAVFGELFQLLDRNANGESTYRIDATDPDMLDYINSELISLGCPVLDKLEIPSNLSLLATMNSSDQAVMPLDTAFKRRWSFEYLPIDFSNPDIPQTDITLTTQTGKYVVRWPDFAKVINETLVECDIAEDRLIGPFFLNANELAGGEKTKASLNGKLFIYLWDDLLRHFGHQKLFSYKYKTFGHLSAAFSNDEAVFCSSVEAKLEAAGTRVGD</sequence>
<dbReference type="Proteomes" id="UP001220225">
    <property type="component" value="Unassembled WGS sequence"/>
</dbReference>
<dbReference type="Pfam" id="PF07728">
    <property type="entry name" value="AAA_5"/>
    <property type="match status" value="1"/>
</dbReference>
<name>A0ABT5LY14_9GAMM</name>
<evidence type="ECO:0000313" key="3">
    <source>
        <dbReference type="Proteomes" id="UP001220225"/>
    </source>
</evidence>
<dbReference type="Gene3D" id="3.40.50.300">
    <property type="entry name" value="P-loop containing nucleotide triphosphate hydrolases"/>
    <property type="match status" value="1"/>
</dbReference>
<dbReference type="EMBL" id="JAQRFN010000019">
    <property type="protein sequence ID" value="MDC9597934.1"/>
    <property type="molecule type" value="Genomic_DNA"/>
</dbReference>
<dbReference type="InterPro" id="IPR052934">
    <property type="entry name" value="Methyl-DNA_Rec/Restrict_Enz"/>
</dbReference>
<dbReference type="PANTHER" id="PTHR37291:SF1">
    <property type="entry name" value="TYPE IV METHYL-DIRECTED RESTRICTION ENZYME ECOKMCRB SUBUNIT"/>
    <property type="match status" value="1"/>
</dbReference>
<accession>A0ABT5LY14</accession>